<accession>A0A5P8PKX5</accession>
<proteinExistence type="predicted"/>
<keyword evidence="3" id="KW-1185">Reference proteome</keyword>
<feature type="region of interest" description="Disordered" evidence="1">
    <location>
        <begin position="1"/>
        <end position="29"/>
    </location>
</feature>
<organism evidence="2 3">
    <name type="scientific">Stenotrophomonas phage Mendera</name>
    <dbReference type="NCBI Taxonomy" id="2650877"/>
    <lineage>
        <taxon>Viruses</taxon>
        <taxon>Duplodnaviria</taxon>
        <taxon>Heunggongvirae</taxon>
        <taxon>Uroviricota</taxon>
        <taxon>Caudoviricetes</taxon>
        <taxon>Menderavirus</taxon>
        <taxon>Menderavirus mendera</taxon>
    </lineage>
</organism>
<evidence type="ECO:0000313" key="2">
    <source>
        <dbReference type="EMBL" id="QFR56680.1"/>
    </source>
</evidence>
<evidence type="ECO:0000256" key="1">
    <source>
        <dbReference type="SAM" id="MobiDB-lite"/>
    </source>
</evidence>
<dbReference type="Proteomes" id="UP000326601">
    <property type="component" value="Segment"/>
</dbReference>
<sequence length="29" mass="3223">MPSSSKNTWWCGVPGPENQVVEGDLNRHP</sequence>
<reference evidence="3" key="1">
    <citation type="submission" date="2019-06" db="EMBL/GenBank/DDBJ databases">
        <title>Complete genome sequence of Stenotrophomonas phage Mendera.</title>
        <authorList>
            <person name="Garza K."/>
            <person name="Newkirk H."/>
            <person name="Moreland R."/>
            <person name="Liu M."/>
            <person name="Ramsey J."/>
            <person name="Gonzalez C.F."/>
            <person name="Leavitt J."/>
        </authorList>
    </citation>
    <scope>NUCLEOTIDE SEQUENCE [LARGE SCALE GENOMIC DNA]</scope>
</reference>
<name>A0A5P8PKX5_9CAUD</name>
<gene>
    <name evidence="2" type="ORF">CPT_Mendera_140</name>
</gene>
<dbReference type="EMBL" id="MN098328">
    <property type="protein sequence ID" value="QFR56680.1"/>
    <property type="molecule type" value="Genomic_DNA"/>
</dbReference>
<protein>
    <submittedName>
        <fullName evidence="2">Uncharacterized protein</fullName>
    </submittedName>
</protein>
<evidence type="ECO:0000313" key="3">
    <source>
        <dbReference type="Proteomes" id="UP000326601"/>
    </source>
</evidence>